<evidence type="ECO:0000256" key="1">
    <source>
        <dbReference type="SAM" id="MobiDB-lite"/>
    </source>
</evidence>
<reference evidence="2 3" key="1">
    <citation type="journal article" date="2014" name="Nature">
        <title>The genome of the recently domesticated crop plant sugar beet (Beta vulgaris).</title>
        <authorList>
            <person name="Dohm J.C."/>
            <person name="Minoche A.E."/>
            <person name="Holtgrawe D."/>
            <person name="Capella-Gutierrez S."/>
            <person name="Zakrzewski F."/>
            <person name="Tafer H."/>
            <person name="Rupp O."/>
            <person name="Sorensen T.R."/>
            <person name="Stracke R."/>
            <person name="Reinhardt R."/>
            <person name="Goesmann A."/>
            <person name="Kraft T."/>
            <person name="Schulz B."/>
            <person name="Stadler P.F."/>
            <person name="Schmidt T."/>
            <person name="Gabaldon T."/>
            <person name="Lehrach H."/>
            <person name="Weisshaar B."/>
            <person name="Himmelbauer H."/>
        </authorList>
    </citation>
    <scope>NUCLEOTIDE SEQUENCE [LARGE SCALE GENOMIC DNA]</scope>
    <source>
        <tissue evidence="2">Taproot</tissue>
    </source>
</reference>
<proteinExistence type="predicted"/>
<feature type="compositionally biased region" description="Basic and acidic residues" evidence="1">
    <location>
        <begin position="181"/>
        <end position="192"/>
    </location>
</feature>
<gene>
    <name evidence="2" type="ORF">BVRB_034050</name>
</gene>
<dbReference type="Gramene" id="KMS80393">
    <property type="protein sequence ID" value="KMS80393"/>
    <property type="gene ID" value="BVRB_034050"/>
</dbReference>
<feature type="region of interest" description="Disordered" evidence="1">
    <location>
        <begin position="132"/>
        <end position="197"/>
    </location>
</feature>
<keyword evidence="3" id="KW-1185">Reference proteome</keyword>
<feature type="non-terminal residue" evidence="2">
    <location>
        <position position="1"/>
    </location>
</feature>
<feature type="compositionally biased region" description="Basic and acidic residues" evidence="1">
    <location>
        <begin position="76"/>
        <end position="85"/>
    </location>
</feature>
<dbReference type="Proteomes" id="UP000035740">
    <property type="component" value="Unassembled WGS sequence"/>
</dbReference>
<feature type="compositionally biased region" description="Polar residues" evidence="1">
    <location>
        <begin position="14"/>
        <end position="28"/>
    </location>
</feature>
<name>A0A0J7ZY95_BETVV</name>
<protein>
    <submittedName>
        <fullName evidence="2">Uncharacterized protein</fullName>
    </submittedName>
</protein>
<feature type="compositionally biased region" description="Low complexity" evidence="1">
    <location>
        <begin position="90"/>
        <end position="100"/>
    </location>
</feature>
<evidence type="ECO:0000313" key="2">
    <source>
        <dbReference type="EMBL" id="KMS80393.1"/>
    </source>
</evidence>
<feature type="region of interest" description="Disordered" evidence="1">
    <location>
        <begin position="76"/>
        <end position="117"/>
    </location>
</feature>
<evidence type="ECO:0000313" key="3">
    <source>
        <dbReference type="Proteomes" id="UP000035740"/>
    </source>
</evidence>
<accession>A0A0J7ZY95</accession>
<sequence length="212" mass="22955">VSAFAYDSDEEFADQTNEVPECSASSQSSMKIYNNPLADDDDDNFFSSVQQMKTGEMDLPALDAILVSAKVASHHSEQFVERNLTEGDASDSANASNQNDNECDLLPANDHSNSASLTKESALDVLCSSPVVPDAEPVEAGPQSAQDCVKEASSKPRRFRPPQNPMKSIPPAFSNSEMADQDCKIDQSEKNPLDSCQSYQDSLASCYGRDAR</sequence>
<dbReference type="EMBL" id="KQ105961">
    <property type="protein sequence ID" value="KMS80393.1"/>
    <property type="molecule type" value="Genomic_DNA"/>
</dbReference>
<organism evidence="2 3">
    <name type="scientific">Beta vulgaris subsp. vulgaris</name>
    <name type="common">Beet</name>
    <dbReference type="NCBI Taxonomy" id="3555"/>
    <lineage>
        <taxon>Eukaryota</taxon>
        <taxon>Viridiplantae</taxon>
        <taxon>Streptophyta</taxon>
        <taxon>Embryophyta</taxon>
        <taxon>Tracheophyta</taxon>
        <taxon>Spermatophyta</taxon>
        <taxon>Magnoliopsida</taxon>
        <taxon>eudicotyledons</taxon>
        <taxon>Gunneridae</taxon>
        <taxon>Pentapetalae</taxon>
        <taxon>Caryophyllales</taxon>
        <taxon>Chenopodiaceae</taxon>
        <taxon>Betoideae</taxon>
        <taxon>Beta</taxon>
    </lineage>
</organism>
<dbReference type="AlphaFoldDB" id="A0A0J7ZY95"/>
<feature type="region of interest" description="Disordered" evidence="1">
    <location>
        <begin position="1"/>
        <end position="28"/>
    </location>
</feature>